<feature type="non-terminal residue" evidence="7">
    <location>
        <position position="1"/>
    </location>
</feature>
<dbReference type="PANTHER" id="PTHR31415:SF20">
    <property type="entry name" value="NDR1_HIN1-LIKE PROTEIN 26"/>
    <property type="match status" value="1"/>
</dbReference>
<dbReference type="EMBL" id="GDJX01023913">
    <property type="protein sequence ID" value="JAT44023.1"/>
    <property type="molecule type" value="Transcribed_RNA"/>
</dbReference>
<evidence type="ECO:0000256" key="1">
    <source>
        <dbReference type="ARBA" id="ARBA00004167"/>
    </source>
</evidence>
<feature type="transmembrane region" description="Helical" evidence="5">
    <location>
        <begin position="49"/>
        <end position="71"/>
    </location>
</feature>
<keyword evidence="4 5" id="KW-0472">Membrane</keyword>
<keyword evidence="2 5" id="KW-0812">Transmembrane</keyword>
<dbReference type="GO" id="GO:0009506">
    <property type="term" value="C:plasmodesma"/>
    <property type="evidence" value="ECO:0007669"/>
    <property type="project" value="TreeGrafter"/>
</dbReference>
<organism evidence="7">
    <name type="scientific">Anthurium amnicola</name>
    <dbReference type="NCBI Taxonomy" id="1678845"/>
    <lineage>
        <taxon>Eukaryota</taxon>
        <taxon>Viridiplantae</taxon>
        <taxon>Streptophyta</taxon>
        <taxon>Embryophyta</taxon>
        <taxon>Tracheophyta</taxon>
        <taxon>Spermatophyta</taxon>
        <taxon>Magnoliopsida</taxon>
        <taxon>Liliopsida</taxon>
        <taxon>Araceae</taxon>
        <taxon>Pothoideae</taxon>
        <taxon>Potheae</taxon>
        <taxon>Anthurium</taxon>
    </lineage>
</organism>
<comment type="subcellular location">
    <subcellularLocation>
        <location evidence="1">Membrane</location>
        <topology evidence="1">Single-pass membrane protein</topology>
    </subcellularLocation>
</comment>
<sequence>QTQTPAHCKEATRYPVFPSREMSRLDLVASPKHCAKEGLHVKKKQNRRLLYGLSTLFLTLLSAVFLVWRILHPTKPQFQVKDAEVYQLSLPSPRLLNSTVQFTLVSRNPNARVGVYYDQLRAYASYKGQQITTDSVFPPFYQGHEDTNLLSASLSGSGVPVAPSLGYEVGRDQTAGRIAIRLRLDGRVRWKVGTWVSGQYHIEVDCVAIVGVVASGDMSSPLSTSQGSQCSTTV</sequence>
<proteinExistence type="predicted"/>
<evidence type="ECO:0000256" key="5">
    <source>
        <dbReference type="SAM" id="Phobius"/>
    </source>
</evidence>
<evidence type="ECO:0000256" key="3">
    <source>
        <dbReference type="ARBA" id="ARBA00022989"/>
    </source>
</evidence>
<keyword evidence="3 5" id="KW-1133">Transmembrane helix</keyword>
<dbReference type="InterPro" id="IPR044839">
    <property type="entry name" value="NDR1-like"/>
</dbReference>
<dbReference type="Pfam" id="PF03168">
    <property type="entry name" value="LEA_2"/>
    <property type="match status" value="1"/>
</dbReference>
<dbReference type="InterPro" id="IPR004864">
    <property type="entry name" value="LEA_2"/>
</dbReference>
<gene>
    <name evidence="7" type="primary">NDR1_5</name>
    <name evidence="7" type="ORF">g.60447</name>
</gene>
<dbReference type="PANTHER" id="PTHR31415">
    <property type="entry name" value="OS05G0367900 PROTEIN"/>
    <property type="match status" value="1"/>
</dbReference>
<dbReference type="GO" id="GO:0098542">
    <property type="term" value="P:defense response to other organism"/>
    <property type="evidence" value="ECO:0007669"/>
    <property type="project" value="InterPro"/>
</dbReference>
<dbReference type="AlphaFoldDB" id="A0A1D1XNR1"/>
<feature type="domain" description="Late embryogenesis abundant protein LEA-2 subgroup" evidence="6">
    <location>
        <begin position="106"/>
        <end position="206"/>
    </location>
</feature>
<name>A0A1D1XNR1_9ARAE</name>
<reference evidence="7" key="1">
    <citation type="submission" date="2015-07" db="EMBL/GenBank/DDBJ databases">
        <title>Transcriptome Assembly of Anthurium amnicola.</title>
        <authorList>
            <person name="Suzuki J."/>
        </authorList>
    </citation>
    <scope>NUCLEOTIDE SEQUENCE</scope>
</reference>
<dbReference type="GO" id="GO:0005886">
    <property type="term" value="C:plasma membrane"/>
    <property type="evidence" value="ECO:0007669"/>
    <property type="project" value="TreeGrafter"/>
</dbReference>
<evidence type="ECO:0000259" key="6">
    <source>
        <dbReference type="Pfam" id="PF03168"/>
    </source>
</evidence>
<evidence type="ECO:0000256" key="4">
    <source>
        <dbReference type="ARBA" id="ARBA00023136"/>
    </source>
</evidence>
<protein>
    <submittedName>
        <fullName evidence="7">Protein NDR1</fullName>
    </submittedName>
</protein>
<accession>A0A1D1XNR1</accession>
<evidence type="ECO:0000256" key="2">
    <source>
        <dbReference type="ARBA" id="ARBA00022692"/>
    </source>
</evidence>
<evidence type="ECO:0000313" key="7">
    <source>
        <dbReference type="EMBL" id="JAT44023.1"/>
    </source>
</evidence>